<evidence type="ECO:0000313" key="3">
    <source>
        <dbReference type="Proteomes" id="UP001108123"/>
    </source>
</evidence>
<dbReference type="GO" id="GO:0003676">
    <property type="term" value="F:nucleic acid binding"/>
    <property type="evidence" value="ECO:0007669"/>
    <property type="project" value="InterPro"/>
</dbReference>
<dbReference type="PANTHER" id="PTHR46889">
    <property type="entry name" value="TRANSPOSASE INSF FOR INSERTION SEQUENCE IS3B-RELATED"/>
    <property type="match status" value="1"/>
</dbReference>
<dbReference type="GO" id="GO:0015074">
    <property type="term" value="P:DNA integration"/>
    <property type="evidence" value="ECO:0007669"/>
    <property type="project" value="InterPro"/>
</dbReference>
<dbReference type="SUPFAM" id="SSF53098">
    <property type="entry name" value="Ribonuclease H-like"/>
    <property type="match status" value="1"/>
</dbReference>
<dbReference type="InterPro" id="IPR050900">
    <property type="entry name" value="Transposase_IS3/IS150/IS904"/>
</dbReference>
<proteinExistence type="predicted"/>
<evidence type="ECO:0000259" key="1">
    <source>
        <dbReference type="PROSITE" id="PS50994"/>
    </source>
</evidence>
<dbReference type="InterPro" id="IPR036397">
    <property type="entry name" value="RNaseH_sf"/>
</dbReference>
<feature type="non-terminal residue" evidence="2">
    <location>
        <position position="1"/>
    </location>
</feature>
<dbReference type="Gene3D" id="3.30.420.10">
    <property type="entry name" value="Ribonuclease H-like superfamily/Ribonuclease H"/>
    <property type="match status" value="1"/>
</dbReference>
<dbReference type="InterPro" id="IPR012337">
    <property type="entry name" value="RNaseH-like_sf"/>
</dbReference>
<evidence type="ECO:0000313" key="2">
    <source>
        <dbReference type="EMBL" id="MCG4566152.1"/>
    </source>
</evidence>
<dbReference type="EMBL" id="JAKNID010000145">
    <property type="protein sequence ID" value="MCG4566152.1"/>
    <property type="molecule type" value="Genomic_DNA"/>
</dbReference>
<dbReference type="PROSITE" id="PS50994">
    <property type="entry name" value="INTEGRASE"/>
    <property type="match status" value="1"/>
</dbReference>
<dbReference type="RefSeq" id="WP_237915755.1">
    <property type="nucleotide sequence ID" value="NZ_JAKNID010000145.1"/>
</dbReference>
<reference evidence="2" key="1">
    <citation type="submission" date="2022-01" db="EMBL/GenBank/DDBJ databases">
        <title>Collection of gut derived symbiotic bacterial strains cultured from healthy donors.</title>
        <authorList>
            <person name="Lin H."/>
            <person name="Kohout C."/>
            <person name="Waligurski E."/>
            <person name="Pamer E.G."/>
        </authorList>
    </citation>
    <scope>NUCLEOTIDE SEQUENCE</scope>
    <source>
        <strain evidence="2">MSK.14.39</strain>
    </source>
</reference>
<protein>
    <submittedName>
        <fullName evidence="2">Integrase core domain-containing protein</fullName>
    </submittedName>
</protein>
<dbReference type="Pfam" id="PF13683">
    <property type="entry name" value="rve_3"/>
    <property type="match status" value="1"/>
</dbReference>
<sequence>DIVIALKRALMKRGLYNKETGLVIRSDNGPQFISHKFEDACQELSLEHERIPFKTPNKNAHIESFHRLLEDECLSRYEFENYAEAYKEVSEYMKSYNKIRIHGSLGYIPPMEFYRRTLKGTAKSLVVRL</sequence>
<dbReference type="AlphaFoldDB" id="A0A9Q4FMT6"/>
<dbReference type="Proteomes" id="UP001108123">
    <property type="component" value="Unassembled WGS sequence"/>
</dbReference>
<organism evidence="2 3">
    <name type="scientific">Anaerosalibacter bizertensis</name>
    <dbReference type="NCBI Taxonomy" id="932217"/>
    <lineage>
        <taxon>Bacteria</taxon>
        <taxon>Bacillati</taxon>
        <taxon>Bacillota</taxon>
        <taxon>Tissierellia</taxon>
        <taxon>Tissierellales</taxon>
        <taxon>Sporanaerobacteraceae</taxon>
        <taxon>Anaerosalibacter</taxon>
    </lineage>
</organism>
<dbReference type="PANTHER" id="PTHR46889:SF4">
    <property type="entry name" value="TRANSPOSASE INSO FOR INSERTION SEQUENCE ELEMENT IS911B-RELATED"/>
    <property type="match status" value="1"/>
</dbReference>
<feature type="domain" description="Integrase catalytic" evidence="1">
    <location>
        <begin position="1"/>
        <end position="117"/>
    </location>
</feature>
<name>A0A9Q4FMT6_9FIRM</name>
<gene>
    <name evidence="2" type="ORF">L0P62_12040</name>
</gene>
<accession>A0A9Q4FMT6</accession>
<comment type="caution">
    <text evidence="2">The sequence shown here is derived from an EMBL/GenBank/DDBJ whole genome shotgun (WGS) entry which is preliminary data.</text>
</comment>
<dbReference type="InterPro" id="IPR001584">
    <property type="entry name" value="Integrase_cat-core"/>
</dbReference>
<keyword evidence="3" id="KW-1185">Reference proteome</keyword>